<proteinExistence type="predicted"/>
<evidence type="ECO:0000313" key="2">
    <source>
        <dbReference type="EMBL" id="QHT06197.1"/>
    </source>
</evidence>
<sequence length="306" mass="34570">MFLMKNIMNHNSNNVTSTSKEIANSININVTSVVGDNFGDAVNGRFWHMMSGKQIVSNASTNHYLTTGSIMCIARPTSIIFGTGFIGKYADLGGGSFISKKSVRHCMPQKVIAVRGPLSRDKLLNMGVNCPENYGDPLLLMPCIYDKKSEGEEKTVGIIPHYVDRNSENYLKLKTNLEASGYKVKFIDIVVGSNYEKIIDEINECEYIVSSSLHGTMMGIVYNKKTVFTEFSKNVIGNGFKFDDFFYSINTKYEKKNIYDSTLLDNVINVDYNYLKSLGSKLIKLIPFIENNRKIELLSVYERFYE</sequence>
<organism evidence="2">
    <name type="scientific">viral metagenome</name>
    <dbReference type="NCBI Taxonomy" id="1070528"/>
    <lineage>
        <taxon>unclassified sequences</taxon>
        <taxon>metagenomes</taxon>
        <taxon>organismal metagenomes</taxon>
    </lineage>
</organism>
<reference evidence="2" key="1">
    <citation type="journal article" date="2020" name="Nature">
        <title>Giant virus diversity and host interactions through global metagenomics.</title>
        <authorList>
            <person name="Schulz F."/>
            <person name="Roux S."/>
            <person name="Paez-Espino D."/>
            <person name="Jungbluth S."/>
            <person name="Walsh D.A."/>
            <person name="Denef V.J."/>
            <person name="McMahon K.D."/>
            <person name="Konstantinidis K.T."/>
            <person name="Eloe-Fadrosh E.A."/>
            <person name="Kyrpides N.C."/>
            <person name="Woyke T."/>
        </authorList>
    </citation>
    <scope>NUCLEOTIDE SEQUENCE</scope>
    <source>
        <strain evidence="2">GVMAG-M-3300021425-30</strain>
    </source>
</reference>
<evidence type="ECO:0000259" key="1">
    <source>
        <dbReference type="Pfam" id="PF04230"/>
    </source>
</evidence>
<accession>A0A6C0CPP5</accession>
<dbReference type="EMBL" id="MN739467">
    <property type="protein sequence ID" value="QHT06197.1"/>
    <property type="molecule type" value="Genomic_DNA"/>
</dbReference>
<dbReference type="AlphaFoldDB" id="A0A6C0CPP5"/>
<name>A0A6C0CPP5_9ZZZZ</name>
<feature type="domain" description="Polysaccharide pyruvyl transferase" evidence="1">
    <location>
        <begin position="79"/>
        <end position="228"/>
    </location>
</feature>
<protein>
    <recommendedName>
        <fullName evidence="1">Polysaccharide pyruvyl transferase domain-containing protein</fullName>
    </recommendedName>
</protein>
<dbReference type="Pfam" id="PF04230">
    <property type="entry name" value="PS_pyruv_trans"/>
    <property type="match status" value="1"/>
</dbReference>
<dbReference type="InterPro" id="IPR007345">
    <property type="entry name" value="Polysacch_pyruvyl_Trfase"/>
</dbReference>